<comment type="caution">
    <text evidence="1">The sequence shown here is derived from an EMBL/GenBank/DDBJ whole genome shotgun (WGS) entry which is preliminary data.</text>
</comment>
<protein>
    <submittedName>
        <fullName evidence="1">Uncharacterized protein</fullName>
    </submittedName>
</protein>
<sequence length="118" mass="13358">MNDLELSPEFHVEFSRGGGSDSGCINHVTRHRSGGWITTHVGRFFITDARIPAECFFPHKRLDLFVSDKKLVSKPEWLAGILFEALRKRGAIDEPAWVEWHGAKPLDGKAYGDVFDFD</sequence>
<name>A0A2A6J197_9HYPH</name>
<dbReference type="Proteomes" id="UP000220768">
    <property type="component" value="Unassembled WGS sequence"/>
</dbReference>
<proteinExistence type="predicted"/>
<reference evidence="1 2" key="1">
    <citation type="submission" date="2017-09" db="EMBL/GenBank/DDBJ databases">
        <title>Comparative genomics of rhizobia isolated from Phaseolus vulgaris in China.</title>
        <authorList>
            <person name="Tong W."/>
        </authorList>
    </citation>
    <scope>NUCLEOTIDE SEQUENCE [LARGE SCALE GENOMIC DNA]</scope>
    <source>
        <strain evidence="1 2">C5</strain>
    </source>
</reference>
<organism evidence="1 2">
    <name type="scientific">Rhizobium chutanense</name>
    <dbReference type="NCBI Taxonomy" id="2035448"/>
    <lineage>
        <taxon>Bacteria</taxon>
        <taxon>Pseudomonadati</taxon>
        <taxon>Pseudomonadota</taxon>
        <taxon>Alphaproteobacteria</taxon>
        <taxon>Hyphomicrobiales</taxon>
        <taxon>Rhizobiaceae</taxon>
        <taxon>Rhizobium/Agrobacterium group</taxon>
        <taxon>Rhizobium</taxon>
    </lineage>
</organism>
<accession>A0A2A6J197</accession>
<evidence type="ECO:0000313" key="2">
    <source>
        <dbReference type="Proteomes" id="UP000220768"/>
    </source>
</evidence>
<keyword evidence="2" id="KW-1185">Reference proteome</keyword>
<dbReference type="AlphaFoldDB" id="A0A2A6J197"/>
<gene>
    <name evidence="1" type="ORF">CO666_32460</name>
</gene>
<evidence type="ECO:0000313" key="1">
    <source>
        <dbReference type="EMBL" id="PDT00088.1"/>
    </source>
</evidence>
<dbReference type="RefSeq" id="WP_097615976.1">
    <property type="nucleotide sequence ID" value="NZ_NWSV01000052.1"/>
</dbReference>
<dbReference type="EMBL" id="NWSV01000052">
    <property type="protein sequence ID" value="PDT00088.1"/>
    <property type="molecule type" value="Genomic_DNA"/>
</dbReference>